<dbReference type="Proteomes" id="UP000675920">
    <property type="component" value="Unplaced"/>
</dbReference>
<sequence length="327" mass="35991">MIVPDHWAEARLQHRAGRRRITVRRFGWSQVDVADAQAMADRRAAEALARLLAGDVGVERRERRLAYNGADGLPIREEVLARHGEAVITRNAYGARCLNTPHALFADVDFAPRLSRRAVLACWLLLALSGLAAGLWLRSAGTAIAAVIAALPLGPMLASLLTRAGTALAGGPERLARHRAARFVARHPDWNLRLYRTPAGLRLLATHRGFDAREAEVAAFFDAVGADPVYRRMCMHQRCFRARLTAKPWRAGIATHLRPRPGVWPVAAGFMVGRAEWVARYEWAAAGFAACRFVSEIGSGRVDEGLRAVIELHDRETRALETDLALA</sequence>
<dbReference type="OrthoDB" id="877274at2"/>
<evidence type="ECO:0000256" key="1">
    <source>
        <dbReference type="SAM" id="Phobius"/>
    </source>
</evidence>
<name>A0A8B6X372_9BURK</name>
<dbReference type="AlphaFoldDB" id="A0A8B6X372"/>
<evidence type="ECO:0000313" key="3">
    <source>
        <dbReference type="RefSeq" id="WP_028311091.1"/>
    </source>
</evidence>
<reference evidence="3" key="1">
    <citation type="submission" date="2025-08" db="UniProtKB">
        <authorList>
            <consortium name="RefSeq"/>
        </authorList>
    </citation>
    <scope>IDENTIFICATION</scope>
</reference>
<feature type="transmembrane region" description="Helical" evidence="1">
    <location>
        <begin position="118"/>
        <end position="137"/>
    </location>
</feature>
<accession>A0A8B6X372</accession>
<proteinExistence type="predicted"/>
<feature type="transmembrane region" description="Helical" evidence="1">
    <location>
        <begin position="143"/>
        <end position="161"/>
    </location>
</feature>
<protein>
    <recommendedName>
        <fullName evidence="4">Transmembrane protein</fullName>
    </recommendedName>
</protein>
<evidence type="ECO:0000313" key="2">
    <source>
        <dbReference type="Proteomes" id="UP000675920"/>
    </source>
</evidence>
<evidence type="ECO:0008006" key="4">
    <source>
        <dbReference type="Google" id="ProtNLM"/>
    </source>
</evidence>
<keyword evidence="1" id="KW-0472">Membrane</keyword>
<keyword evidence="1" id="KW-0812">Transmembrane</keyword>
<dbReference type="RefSeq" id="WP_028311091.1">
    <property type="nucleotide sequence ID" value="NZ_AXWS01000008.1"/>
</dbReference>
<keyword evidence="1" id="KW-1133">Transmembrane helix</keyword>
<keyword evidence="2" id="KW-1185">Reference proteome</keyword>
<organism evidence="2 3">
    <name type="scientific">Derxia gummosa DSM 723</name>
    <dbReference type="NCBI Taxonomy" id="1121388"/>
    <lineage>
        <taxon>Bacteria</taxon>
        <taxon>Pseudomonadati</taxon>
        <taxon>Pseudomonadota</taxon>
        <taxon>Betaproteobacteria</taxon>
        <taxon>Burkholderiales</taxon>
        <taxon>Alcaligenaceae</taxon>
        <taxon>Derxia</taxon>
    </lineage>
</organism>